<dbReference type="InParanoid" id="D1C469"/>
<sequence>MLTRLRQFLDTGNLFRFILALILAFALWAWVTSEQDPEISKVLPAVPVVATDVPDGFTVIGTLGTVEIRLQGPRSRINALEEGAVRATVDLGDIEEPGLYQERVSVDVPSGVRVRSVQPSQITVQLERATGSGS</sequence>
<feature type="transmembrane region" description="Helical" evidence="1">
    <location>
        <begin position="12"/>
        <end position="31"/>
    </location>
</feature>
<dbReference type="CDD" id="cd20206">
    <property type="entry name" value="YbbR"/>
    <property type="match status" value="1"/>
</dbReference>
<keyword evidence="1" id="KW-0472">Membrane</keyword>
<dbReference type="InterPro" id="IPR012505">
    <property type="entry name" value="YbbR"/>
</dbReference>
<dbReference type="RefSeq" id="WP_012872083.1">
    <property type="nucleotide sequence ID" value="NC_013523.1"/>
</dbReference>
<dbReference type="AlphaFoldDB" id="D1C469"/>
<evidence type="ECO:0000313" key="3">
    <source>
        <dbReference type="Proteomes" id="UP000002027"/>
    </source>
</evidence>
<evidence type="ECO:0000313" key="2">
    <source>
        <dbReference type="EMBL" id="ACZ39036.1"/>
    </source>
</evidence>
<reference evidence="2 3" key="2">
    <citation type="journal article" date="2010" name="Stand. Genomic Sci.">
        <title>Complete genome sequence of Desulfohalobium retbaense type strain (HR(100)).</title>
        <authorList>
            <person name="Spring S."/>
            <person name="Nolan M."/>
            <person name="Lapidus A."/>
            <person name="Glavina Del Rio T."/>
            <person name="Copeland A."/>
            <person name="Tice H."/>
            <person name="Cheng J.F."/>
            <person name="Lucas S."/>
            <person name="Land M."/>
            <person name="Chen F."/>
            <person name="Bruce D."/>
            <person name="Goodwin L."/>
            <person name="Pitluck S."/>
            <person name="Ivanova N."/>
            <person name="Mavromatis K."/>
            <person name="Mikhailova N."/>
            <person name="Pati A."/>
            <person name="Chen A."/>
            <person name="Palaniappan K."/>
            <person name="Hauser L."/>
            <person name="Chang Y.J."/>
            <person name="Jeffries C.D."/>
            <person name="Munk C."/>
            <person name="Kiss H."/>
            <person name="Chain P."/>
            <person name="Han C."/>
            <person name="Brettin T."/>
            <person name="Detter J.C."/>
            <person name="Schuler E."/>
            <person name="Goker M."/>
            <person name="Rohde M."/>
            <person name="Bristow J."/>
            <person name="Eisen J.A."/>
            <person name="Markowitz V."/>
            <person name="Hugenholtz P."/>
            <person name="Kyrpides N.C."/>
            <person name="Klenk H.P."/>
        </authorList>
    </citation>
    <scope>NUCLEOTIDE SEQUENCE [LARGE SCALE GENOMIC DNA]</scope>
    <source>
        <strain evidence="3">ATCC 49802 / DSM 20745 / S 6022</strain>
    </source>
</reference>
<keyword evidence="3" id="KW-1185">Reference proteome</keyword>
<dbReference type="eggNOG" id="COG4856">
    <property type="taxonomic scope" value="Bacteria"/>
</dbReference>
<dbReference type="STRING" id="479434.Sthe_1602"/>
<organism evidence="2 3">
    <name type="scientific">Sphaerobacter thermophilus (strain ATCC 49802 / DSM 20745 / KCCM 41009 / NCIMB 13125 / S 6022)</name>
    <dbReference type="NCBI Taxonomy" id="479434"/>
    <lineage>
        <taxon>Bacteria</taxon>
        <taxon>Pseudomonadati</taxon>
        <taxon>Thermomicrobiota</taxon>
        <taxon>Thermomicrobia</taxon>
        <taxon>Sphaerobacterales</taxon>
        <taxon>Sphaerobacterineae</taxon>
        <taxon>Sphaerobacteraceae</taxon>
        <taxon>Sphaerobacter</taxon>
    </lineage>
</organism>
<gene>
    <name evidence="2" type="ordered locus">Sthe_1602</name>
</gene>
<protein>
    <submittedName>
        <fullName evidence="2">YbbR family protein</fullName>
    </submittedName>
</protein>
<dbReference type="Proteomes" id="UP000002027">
    <property type="component" value="Chromosome 1"/>
</dbReference>
<proteinExistence type="predicted"/>
<dbReference type="PANTHER" id="PTHR37804:SF1">
    <property type="entry name" value="CDAA REGULATORY PROTEIN CDAR"/>
    <property type="match status" value="1"/>
</dbReference>
<accession>D1C469</accession>
<keyword evidence="1" id="KW-0812">Transmembrane</keyword>
<evidence type="ECO:0000256" key="1">
    <source>
        <dbReference type="SAM" id="Phobius"/>
    </source>
</evidence>
<dbReference type="Gene3D" id="2.170.120.30">
    <property type="match status" value="1"/>
</dbReference>
<dbReference type="InterPro" id="IPR053154">
    <property type="entry name" value="c-di-AMP_regulator"/>
</dbReference>
<dbReference type="Pfam" id="PF07949">
    <property type="entry name" value="YbbR"/>
    <property type="match status" value="1"/>
</dbReference>
<dbReference type="PANTHER" id="PTHR37804">
    <property type="entry name" value="CDAA REGULATORY PROTEIN CDAR"/>
    <property type="match status" value="1"/>
</dbReference>
<dbReference type="HOGENOM" id="CLU_1894865_0_0_0"/>
<dbReference type="EMBL" id="CP001823">
    <property type="protein sequence ID" value="ACZ39036.1"/>
    <property type="molecule type" value="Genomic_DNA"/>
</dbReference>
<dbReference type="KEGG" id="sti:Sthe_1602"/>
<keyword evidence="1" id="KW-1133">Transmembrane helix</keyword>
<name>D1C469_SPHTD</name>
<reference evidence="3" key="1">
    <citation type="submission" date="2009-11" db="EMBL/GenBank/DDBJ databases">
        <title>The complete chromosome 1 of Sphaerobacter thermophilus DSM 20745.</title>
        <authorList>
            <person name="Lucas S."/>
            <person name="Copeland A."/>
            <person name="Lapidus A."/>
            <person name="Glavina del Rio T."/>
            <person name="Dalin E."/>
            <person name="Tice H."/>
            <person name="Bruce D."/>
            <person name="Goodwin L."/>
            <person name="Pitluck S."/>
            <person name="Kyrpides N."/>
            <person name="Mavromatis K."/>
            <person name="Ivanova N."/>
            <person name="Mikhailova N."/>
            <person name="LaButti K.M."/>
            <person name="Clum A."/>
            <person name="Sun H.I."/>
            <person name="Brettin T."/>
            <person name="Detter J.C."/>
            <person name="Han C."/>
            <person name="Larimer F."/>
            <person name="Land M."/>
            <person name="Hauser L."/>
            <person name="Markowitz V."/>
            <person name="Cheng J.F."/>
            <person name="Hugenholtz P."/>
            <person name="Woyke T."/>
            <person name="Wu D."/>
            <person name="Steenblock K."/>
            <person name="Schneider S."/>
            <person name="Pukall R."/>
            <person name="Goeker M."/>
            <person name="Klenk H.P."/>
            <person name="Eisen J.A."/>
        </authorList>
    </citation>
    <scope>NUCLEOTIDE SEQUENCE [LARGE SCALE GENOMIC DNA]</scope>
    <source>
        <strain evidence="3">ATCC 49802 / DSM 20745 / S 6022</strain>
    </source>
</reference>